<sequence length="434" mass="48753">MQRFLLIICQMLVLGYTYGQTAKDSLAIIQLLEKEGATWRMGDAKGHAACWEVKPNGRVLISTTDGRALDFASDRIANAPASMMNGGGFSIHSNYKMSIGNTSAWVVHDEVSIGKDGKETLSHEVRMLEKIKGQWKLIGQSNHQYKPEKPKTDTTSYIQTVDIVTGRIETVLATNKHFEAPNWHPDNYLILNSYGKLYTIDVATKKMNLLNTGFAINNNNDHGISPDKKWLAISNVDKNDPSLKRYKSAIYVLPISGGEPRRITSEVMSFWHGWSADGKTLAYCGERNGNYDIYTVGVEGGIEKRLTETEGLDDGPDYSPDGKHIYFNSYRTGHMQIWRMNADGSNPEQLTFDENSNWFAHPSPDGKWIVYISYQSDEKQAHLFGKQVKLRLMDVKTKEIRDLTPVFFGGQGTINVPSWSADSKKVAFVSYSIK</sequence>
<accession>A0ABN8EZ04</accession>
<dbReference type="InterPro" id="IPR011659">
    <property type="entry name" value="WD40"/>
</dbReference>
<dbReference type="PANTHER" id="PTHR36842">
    <property type="entry name" value="PROTEIN TOLB HOMOLOG"/>
    <property type="match status" value="1"/>
</dbReference>
<comment type="similarity">
    <text evidence="1">Belongs to the TolB family.</text>
</comment>
<comment type="caution">
    <text evidence="2">The sequence shown here is derived from an EMBL/GenBank/DDBJ whole genome shotgun (WGS) entry which is preliminary data.</text>
</comment>
<reference evidence="2" key="1">
    <citation type="submission" date="2021-12" db="EMBL/GenBank/DDBJ databases">
        <authorList>
            <person name="Rodrigo-Torres L."/>
            <person name="Arahal R. D."/>
            <person name="Lucena T."/>
        </authorList>
    </citation>
    <scope>NUCLEOTIDE SEQUENCE</scope>
    <source>
        <strain evidence="2">CECT 8858</strain>
    </source>
</reference>
<dbReference type="SUPFAM" id="SSF82171">
    <property type="entry name" value="DPP6 N-terminal domain-like"/>
    <property type="match status" value="1"/>
</dbReference>
<keyword evidence="3" id="KW-1185">Reference proteome</keyword>
<proteinExistence type="inferred from homology"/>
<dbReference type="Proteomes" id="UP000837932">
    <property type="component" value="Unassembled WGS sequence"/>
</dbReference>
<dbReference type="RefSeq" id="WP_238808620.1">
    <property type="nucleotide sequence ID" value="NZ_CAKLPY010000006.1"/>
</dbReference>
<dbReference type="EMBL" id="CAKLPY010000006">
    <property type="protein sequence ID" value="CAH0997814.1"/>
    <property type="molecule type" value="Genomic_DNA"/>
</dbReference>
<dbReference type="Gene3D" id="2.120.10.30">
    <property type="entry name" value="TolB, C-terminal domain"/>
    <property type="match status" value="1"/>
</dbReference>
<dbReference type="Pfam" id="PF07676">
    <property type="entry name" value="PD40"/>
    <property type="match status" value="4"/>
</dbReference>
<protein>
    <submittedName>
        <fullName evidence="2">Tol-Pal system protein TolB</fullName>
    </submittedName>
</protein>
<evidence type="ECO:0000313" key="3">
    <source>
        <dbReference type="Proteomes" id="UP000837932"/>
    </source>
</evidence>
<gene>
    <name evidence="2" type="primary">tolB_7</name>
    <name evidence="2" type="ORF">EMA8858_03948</name>
</gene>
<evidence type="ECO:0000313" key="2">
    <source>
        <dbReference type="EMBL" id="CAH0997814.1"/>
    </source>
</evidence>
<organism evidence="2 3">
    <name type="scientific">Emticicia aquatica</name>
    <dbReference type="NCBI Taxonomy" id="1681835"/>
    <lineage>
        <taxon>Bacteria</taxon>
        <taxon>Pseudomonadati</taxon>
        <taxon>Bacteroidota</taxon>
        <taxon>Cytophagia</taxon>
        <taxon>Cytophagales</taxon>
        <taxon>Leadbetterellaceae</taxon>
        <taxon>Emticicia</taxon>
    </lineage>
</organism>
<dbReference type="InterPro" id="IPR011042">
    <property type="entry name" value="6-blade_b-propeller_TolB-like"/>
</dbReference>
<dbReference type="PANTHER" id="PTHR36842:SF1">
    <property type="entry name" value="PROTEIN TOLB"/>
    <property type="match status" value="1"/>
</dbReference>
<name>A0ABN8EZ04_9BACT</name>
<evidence type="ECO:0000256" key="1">
    <source>
        <dbReference type="ARBA" id="ARBA00009820"/>
    </source>
</evidence>